<reference evidence="3 4" key="2">
    <citation type="journal article" date="2022" name="Mar. Drugs">
        <title>Bioassay-Guided Fractionation Leads to the Detection of Cholic Acid Generated by the Rare Thalassomonas sp.</title>
        <authorList>
            <person name="Pheiffer F."/>
            <person name="Schneider Y.K."/>
            <person name="Hansen E.H."/>
            <person name="Andersen J.H."/>
            <person name="Isaksson J."/>
            <person name="Busche T."/>
            <person name="R C."/>
            <person name="Kalinowski J."/>
            <person name="Zyl L.V."/>
            <person name="Trindade M."/>
        </authorList>
    </citation>
    <scope>NUCLEOTIDE SEQUENCE [LARGE SCALE GENOMIC DNA]</scope>
    <source>
        <strain evidence="3 4">XOM25</strain>
    </source>
</reference>
<dbReference type="InterPro" id="IPR046865">
    <property type="entry name" value="FapA_b_solenoid"/>
</dbReference>
<dbReference type="RefSeq" id="WP_274038563.1">
    <property type="nucleotide sequence ID" value="NZ_CP059733.1"/>
</dbReference>
<dbReference type="InterPro" id="IPR005646">
    <property type="entry name" value="FapA"/>
</dbReference>
<dbReference type="Proteomes" id="UP000032352">
    <property type="component" value="Chromosome"/>
</dbReference>
<dbReference type="Pfam" id="PF03961">
    <property type="entry name" value="FapA"/>
    <property type="match status" value="1"/>
</dbReference>
<sequence length="562" mass="60555">MSKASLVSNAKDNIDLVLTPIKGGEAITEAGILELIAASQYTDLHVQKANIKNAIAELNDVLKPLQAGNTGREISYQILERRDASVTITLDSDAMTATAEITTALGGKHLSAKAILNAAQASGVKKGFIKEELVALAHKAAKEPAGTVVSSDIALGKMPIDGQDARIKHLVQSAQARILKPKKREDGSVDMRDLGDIICVKIGDPLVQKVPLSQGKRGYKVTAEPLEPTPGNDIEMKCGEGTEISPKNGNILISKKVGLPKVIENGMEVDEVYKIKNVDVSTGHIIFEGSVIIDGDVCEGMKVSATGDITVGGFVESAILKAGGDITISGGIIGRKQDLETRQVTDVQMSVNISAKGNIYAKHCQYAEIYSDADVRIENQLMHSILDIGGKLWVGSEEKADGKLIGGFIKAGSSVHAGIVGATAGSNTLIHFERRLQTLKEQLDDTETRLKSDSDKTNELKSATTKLKALPKDKANPEMLAKVVATYQFHAKRMGELLQEKQTLEQAIQDYMGSVYIEATEKLFHGVELTIGDCSDRSKREYGPSKMQFKDRKIHIEPIVHS</sequence>
<reference evidence="3 4" key="1">
    <citation type="journal article" date="2015" name="Genome Announc.">
        <title>Draft Genome Sequences of Marine Isolates of Thalassomonas viridans and Thalassomonas actiniarum.</title>
        <authorList>
            <person name="Olonade I."/>
            <person name="van Zyl L.J."/>
            <person name="Trindade M."/>
        </authorList>
    </citation>
    <scope>NUCLEOTIDE SEQUENCE [LARGE SCALE GENOMIC DNA]</scope>
    <source>
        <strain evidence="3 4">XOM25</strain>
    </source>
</reference>
<dbReference type="PANTHER" id="PTHR38032:SF1">
    <property type="entry name" value="RNA-BINDING PROTEIN KHPB N-TERMINAL DOMAIN-CONTAINING PROTEIN"/>
    <property type="match status" value="1"/>
</dbReference>
<protein>
    <submittedName>
        <fullName evidence="3">DUF342 domain-containing protein</fullName>
    </submittedName>
</protein>
<evidence type="ECO:0000313" key="3">
    <source>
        <dbReference type="EMBL" id="WDE06602.1"/>
    </source>
</evidence>
<feature type="domain" description="Flagellar Assembly Protein A N-terminal region" evidence="2">
    <location>
        <begin position="86"/>
        <end position="265"/>
    </location>
</feature>
<dbReference type="PANTHER" id="PTHR38032">
    <property type="entry name" value="POLYMERASE-RELATED"/>
    <property type="match status" value="1"/>
</dbReference>
<name>A0AAE9Z7K9_9GAMM</name>
<keyword evidence="1" id="KW-0175">Coiled coil</keyword>
<accession>A0AAE9Z7K9</accession>
<evidence type="ECO:0000256" key="1">
    <source>
        <dbReference type="SAM" id="Coils"/>
    </source>
</evidence>
<evidence type="ECO:0000313" key="4">
    <source>
        <dbReference type="Proteomes" id="UP000032352"/>
    </source>
</evidence>
<dbReference type="InterPro" id="IPR046866">
    <property type="entry name" value="FapA_N"/>
</dbReference>
<proteinExistence type="predicted"/>
<dbReference type="AlphaFoldDB" id="A0AAE9Z7K9"/>
<feature type="coiled-coil region" evidence="1">
    <location>
        <begin position="429"/>
        <end position="456"/>
    </location>
</feature>
<keyword evidence="4" id="KW-1185">Reference proteome</keyword>
<organism evidence="3 4">
    <name type="scientific">Thalassomonas viridans</name>
    <dbReference type="NCBI Taxonomy" id="137584"/>
    <lineage>
        <taxon>Bacteria</taxon>
        <taxon>Pseudomonadati</taxon>
        <taxon>Pseudomonadota</taxon>
        <taxon>Gammaproteobacteria</taxon>
        <taxon>Alteromonadales</taxon>
        <taxon>Colwelliaceae</taxon>
        <taxon>Thalassomonas</taxon>
    </lineage>
</organism>
<dbReference type="EMBL" id="CP059733">
    <property type="protein sequence ID" value="WDE06602.1"/>
    <property type="molecule type" value="Genomic_DNA"/>
</dbReference>
<gene>
    <name evidence="3" type="ORF">SG34_006740</name>
</gene>
<evidence type="ECO:0000259" key="2">
    <source>
        <dbReference type="Pfam" id="PF20250"/>
    </source>
</evidence>
<dbReference type="Pfam" id="PF20250">
    <property type="entry name" value="FapA_N"/>
    <property type="match status" value="1"/>
</dbReference>
<dbReference type="KEGG" id="tvd:SG34_006740"/>